<evidence type="ECO:0000313" key="1">
    <source>
        <dbReference type="EMBL" id="GKU95211.1"/>
    </source>
</evidence>
<accession>A0AAV5IC08</accession>
<name>A0AAV5IC08_9ROSI</name>
<dbReference type="EMBL" id="BPVZ01000009">
    <property type="protein sequence ID" value="GKU95211.1"/>
    <property type="molecule type" value="Genomic_DNA"/>
</dbReference>
<sequence length="284" mass="31593">MEARELMSGKIHPLPLYLPFVKIVVGVGAKPAVSPFKHMGLNITVGSIQLCTILPGIFCNWRCSSISVEDDLFISTHDSATSLSAIDEVLKAFYAHSGLKVNYSKSEIFCCGLSDSAIASLSGVYGFKVGILPVKYLGFPLVTGKLSEKELRPLMAKITDKMSSWTAKHPSFAGRVQLISSVIQGITNFWSSIFIHPKKVIREVEQKCNAFLWNNTTDTARGAKVKWESLCFPKQEGGLGIKGLELWNISCIMRYIWMIFSQAGSIWVAWVHEYLLKNCSFWTV</sequence>
<dbReference type="PANTHER" id="PTHR33116">
    <property type="entry name" value="REVERSE TRANSCRIPTASE ZINC-BINDING DOMAIN-CONTAINING PROTEIN-RELATED-RELATED"/>
    <property type="match status" value="1"/>
</dbReference>
<dbReference type="Proteomes" id="UP001054252">
    <property type="component" value="Unassembled WGS sequence"/>
</dbReference>
<comment type="caution">
    <text evidence="1">The sequence shown here is derived from an EMBL/GenBank/DDBJ whole genome shotgun (WGS) entry which is preliminary data.</text>
</comment>
<reference evidence="1 2" key="1">
    <citation type="journal article" date="2021" name="Commun. Biol.">
        <title>The genome of Shorea leprosula (Dipterocarpaceae) highlights the ecological relevance of drought in aseasonal tropical rainforests.</title>
        <authorList>
            <person name="Ng K.K.S."/>
            <person name="Kobayashi M.J."/>
            <person name="Fawcett J.A."/>
            <person name="Hatakeyama M."/>
            <person name="Paape T."/>
            <person name="Ng C.H."/>
            <person name="Ang C.C."/>
            <person name="Tnah L.H."/>
            <person name="Lee C.T."/>
            <person name="Nishiyama T."/>
            <person name="Sese J."/>
            <person name="O'Brien M.J."/>
            <person name="Copetti D."/>
            <person name="Mohd Noor M.I."/>
            <person name="Ong R.C."/>
            <person name="Putra M."/>
            <person name="Sireger I.Z."/>
            <person name="Indrioko S."/>
            <person name="Kosugi Y."/>
            <person name="Izuno A."/>
            <person name="Isagi Y."/>
            <person name="Lee S.L."/>
            <person name="Shimizu K.K."/>
        </authorList>
    </citation>
    <scope>NUCLEOTIDE SEQUENCE [LARGE SCALE GENOMIC DNA]</scope>
    <source>
        <strain evidence="1">214</strain>
    </source>
</reference>
<proteinExistence type="predicted"/>
<evidence type="ECO:0008006" key="3">
    <source>
        <dbReference type="Google" id="ProtNLM"/>
    </source>
</evidence>
<evidence type="ECO:0000313" key="2">
    <source>
        <dbReference type="Proteomes" id="UP001054252"/>
    </source>
</evidence>
<gene>
    <name evidence="1" type="ORF">SLEP1_g8598</name>
</gene>
<protein>
    <recommendedName>
        <fullName evidence="3">Reverse transcriptase domain-containing protein</fullName>
    </recommendedName>
</protein>
<dbReference type="AlphaFoldDB" id="A0AAV5IC08"/>
<keyword evidence="2" id="KW-1185">Reference proteome</keyword>
<organism evidence="1 2">
    <name type="scientific">Rubroshorea leprosula</name>
    <dbReference type="NCBI Taxonomy" id="152421"/>
    <lineage>
        <taxon>Eukaryota</taxon>
        <taxon>Viridiplantae</taxon>
        <taxon>Streptophyta</taxon>
        <taxon>Embryophyta</taxon>
        <taxon>Tracheophyta</taxon>
        <taxon>Spermatophyta</taxon>
        <taxon>Magnoliopsida</taxon>
        <taxon>eudicotyledons</taxon>
        <taxon>Gunneridae</taxon>
        <taxon>Pentapetalae</taxon>
        <taxon>rosids</taxon>
        <taxon>malvids</taxon>
        <taxon>Malvales</taxon>
        <taxon>Dipterocarpaceae</taxon>
        <taxon>Rubroshorea</taxon>
    </lineage>
</organism>
<dbReference type="PANTHER" id="PTHR33116:SF80">
    <property type="entry name" value="REVERSE TRANSCRIPTASE ZINC-BINDING DOMAIN-CONTAINING PROTEIN"/>
    <property type="match status" value="1"/>
</dbReference>